<dbReference type="GO" id="GO:0003755">
    <property type="term" value="F:peptidyl-prolyl cis-trans isomerase activity"/>
    <property type="evidence" value="ECO:0007669"/>
    <property type="project" value="UniProtKB-UniRule"/>
</dbReference>
<feature type="chain" id="PRO_5039609691" description="Foldase protein PrsA" evidence="14">
    <location>
        <begin position="22"/>
        <end position="330"/>
    </location>
</feature>
<feature type="compositionally biased region" description="Low complexity" evidence="13">
    <location>
        <begin position="300"/>
        <end position="324"/>
    </location>
</feature>
<keyword evidence="10 12" id="KW-0413">Isomerase</keyword>
<dbReference type="Proteomes" id="UP000077317">
    <property type="component" value="Chromosome"/>
</dbReference>
<sequence>MKRRGKILTGLVTLLSAATLAACSSTNEDTDLITMKGDTITVADFYKEVKNTSAAKQSMLSLVLTKVFEDQYGDKVSDKKVTESYNKTAASYGSSFSNALAAAGLTEESYKQQIRTTMLVEYAVEQAAKKELTDENYKSAYENYNPETTAQVIKLTDEETANSVLSEVKADGADFAAIAKEKTTADDSKYEYTFDSADTTLPAEVRNAAFDLDEGGISDVIPVVNASAYSTSSDYYIVKTIKKTEKDSDWKTYKKSLKKIIMAQYENDTSFQNQVIAAALEKANVKIKDDAFADILSEYATSSSSSSSDAATTTADSTTAAETTTEAESE</sequence>
<dbReference type="InterPro" id="IPR000297">
    <property type="entry name" value="PPIase_PpiC"/>
</dbReference>
<evidence type="ECO:0000256" key="11">
    <source>
        <dbReference type="ARBA" id="ARBA00023288"/>
    </source>
</evidence>
<dbReference type="PANTHER" id="PTHR47245">
    <property type="entry name" value="PEPTIDYLPROLYL ISOMERASE"/>
    <property type="match status" value="1"/>
</dbReference>
<dbReference type="Gene3D" id="3.10.50.40">
    <property type="match status" value="1"/>
</dbReference>
<feature type="region of interest" description="Disordered" evidence="13">
    <location>
        <begin position="299"/>
        <end position="330"/>
    </location>
</feature>
<feature type="domain" description="PpiC" evidence="15">
    <location>
        <begin position="145"/>
        <end position="242"/>
    </location>
</feature>
<dbReference type="STRING" id="1811193.A0O21_06385"/>
<comment type="subcellular location">
    <subcellularLocation>
        <location evidence="3 12">Cell membrane</location>
        <topology evidence="3 12">Lipid-anchor</topology>
    </subcellularLocation>
</comment>
<keyword evidence="7 12" id="KW-0697">Rotamase</keyword>
<dbReference type="InterPro" id="IPR023059">
    <property type="entry name" value="Foldase_PrsA"/>
</dbReference>
<keyword evidence="6 12" id="KW-0732">Signal</keyword>
<dbReference type="KEGG" id="spat:A0O21_06385"/>
<evidence type="ECO:0000256" key="2">
    <source>
        <dbReference type="ARBA" id="ARBA00003828"/>
    </source>
</evidence>
<keyword evidence="17" id="KW-1185">Reference proteome</keyword>
<dbReference type="RefSeq" id="WP_067063091.1">
    <property type="nucleotide sequence ID" value="NZ_CP014699.1"/>
</dbReference>
<dbReference type="GO" id="GO:0006457">
    <property type="term" value="P:protein folding"/>
    <property type="evidence" value="ECO:0007669"/>
    <property type="project" value="UniProtKB-UniRule"/>
</dbReference>
<protein>
    <recommendedName>
        <fullName evidence="12">Foldase protein PrsA</fullName>
        <ecNumber evidence="12">5.2.1.8</ecNumber>
    </recommendedName>
</protein>
<dbReference type="InterPro" id="IPR050245">
    <property type="entry name" value="PrsA_foldase"/>
</dbReference>
<evidence type="ECO:0000256" key="9">
    <source>
        <dbReference type="ARBA" id="ARBA00023139"/>
    </source>
</evidence>
<evidence type="ECO:0000256" key="4">
    <source>
        <dbReference type="ARBA" id="ARBA00006071"/>
    </source>
</evidence>
<dbReference type="EMBL" id="CP014699">
    <property type="protein sequence ID" value="AND79676.1"/>
    <property type="molecule type" value="Genomic_DNA"/>
</dbReference>
<keyword evidence="5 12" id="KW-1003">Cell membrane</keyword>
<dbReference type="InterPro" id="IPR027304">
    <property type="entry name" value="Trigger_fact/SurA_dom_sf"/>
</dbReference>
<evidence type="ECO:0000313" key="17">
    <source>
        <dbReference type="Proteomes" id="UP000077317"/>
    </source>
</evidence>
<dbReference type="PROSITE" id="PS50198">
    <property type="entry name" value="PPIC_PPIASE_2"/>
    <property type="match status" value="1"/>
</dbReference>
<dbReference type="SUPFAM" id="SSF109998">
    <property type="entry name" value="Triger factor/SurA peptide-binding domain-like"/>
    <property type="match status" value="1"/>
</dbReference>
<dbReference type="Pfam" id="PF13145">
    <property type="entry name" value="Rotamase_2"/>
    <property type="match status" value="1"/>
</dbReference>
<reference evidence="17" key="2">
    <citation type="submission" date="2016-03" db="EMBL/GenBank/DDBJ databases">
        <title>Streptococcus antelopensis sp. nov., isolated from the feces of the Tibetan antelope (Pantholops hodgsonii) in Hoh Xil National Nature Reserve, Qinghai, China.</title>
        <authorList>
            <person name="Bai X."/>
        </authorList>
    </citation>
    <scope>NUCLEOTIDE SEQUENCE [LARGE SCALE GENOMIC DNA]</scope>
    <source>
        <strain evidence="17">TA 26</strain>
    </source>
</reference>
<keyword evidence="11 12" id="KW-0449">Lipoprotein</keyword>
<dbReference type="SUPFAM" id="SSF54534">
    <property type="entry name" value="FKBP-like"/>
    <property type="match status" value="1"/>
</dbReference>
<reference evidence="16 17" key="1">
    <citation type="journal article" date="2016" name="Int. J. Syst. Evol. Microbiol.">
        <title>Streptococcuspantholopis sp. nov., isolated from faeces of the Tibetan antelope (Pantholops hodgsonii).</title>
        <authorList>
            <person name="Bai X."/>
            <person name="Xiong Y."/>
            <person name="Lu S."/>
            <person name="Jin D."/>
            <person name="Lai X."/>
            <person name="Yang J."/>
            <person name="Niu L."/>
            <person name="Hu S."/>
            <person name="Meng X."/>
            <person name="Pu J."/>
            <person name="Ye C."/>
            <person name="Xu J."/>
        </authorList>
    </citation>
    <scope>NUCLEOTIDE SEQUENCE [LARGE SCALE GENOMIC DNA]</scope>
    <source>
        <strain evidence="16 17">TA 26</strain>
    </source>
</reference>
<evidence type="ECO:0000256" key="7">
    <source>
        <dbReference type="ARBA" id="ARBA00023110"/>
    </source>
</evidence>
<evidence type="ECO:0000256" key="12">
    <source>
        <dbReference type="HAMAP-Rule" id="MF_01145"/>
    </source>
</evidence>
<evidence type="ECO:0000256" key="6">
    <source>
        <dbReference type="ARBA" id="ARBA00022729"/>
    </source>
</evidence>
<accession>A0A172Q886</accession>
<dbReference type="NCBIfam" id="NF002361">
    <property type="entry name" value="PRK01326.1"/>
    <property type="match status" value="1"/>
</dbReference>
<dbReference type="HAMAP" id="MF_01145">
    <property type="entry name" value="Foldase_PrsA"/>
    <property type="match status" value="1"/>
</dbReference>
<evidence type="ECO:0000313" key="16">
    <source>
        <dbReference type="EMBL" id="AND79676.1"/>
    </source>
</evidence>
<dbReference type="GO" id="GO:0005886">
    <property type="term" value="C:plasma membrane"/>
    <property type="evidence" value="ECO:0007669"/>
    <property type="project" value="UniProtKB-SubCell"/>
</dbReference>
<gene>
    <name evidence="12" type="primary">prsA</name>
    <name evidence="16" type="ORF">A0O21_06385</name>
</gene>
<evidence type="ECO:0000256" key="5">
    <source>
        <dbReference type="ARBA" id="ARBA00022475"/>
    </source>
</evidence>
<comment type="catalytic activity">
    <reaction evidence="1 12">
        <text>[protein]-peptidylproline (omega=180) = [protein]-peptidylproline (omega=0)</text>
        <dbReference type="Rhea" id="RHEA:16237"/>
        <dbReference type="Rhea" id="RHEA-COMP:10747"/>
        <dbReference type="Rhea" id="RHEA-COMP:10748"/>
        <dbReference type="ChEBI" id="CHEBI:83833"/>
        <dbReference type="ChEBI" id="CHEBI:83834"/>
        <dbReference type="EC" id="5.2.1.8"/>
    </reaction>
</comment>
<dbReference type="PANTHER" id="PTHR47245:SF1">
    <property type="entry name" value="FOLDASE PROTEIN PRSA"/>
    <property type="match status" value="1"/>
</dbReference>
<comment type="similarity">
    <text evidence="4 12">Belongs to the PrsA family.</text>
</comment>
<feature type="signal peptide" evidence="14">
    <location>
        <begin position="1"/>
        <end position="21"/>
    </location>
</feature>
<evidence type="ECO:0000259" key="15">
    <source>
        <dbReference type="PROSITE" id="PS50198"/>
    </source>
</evidence>
<dbReference type="AlphaFoldDB" id="A0A172Q886"/>
<evidence type="ECO:0000256" key="10">
    <source>
        <dbReference type="ARBA" id="ARBA00023235"/>
    </source>
</evidence>
<organism evidence="16 17">
    <name type="scientific">Streptococcus pantholopis</name>
    <dbReference type="NCBI Taxonomy" id="1811193"/>
    <lineage>
        <taxon>Bacteria</taxon>
        <taxon>Bacillati</taxon>
        <taxon>Bacillota</taxon>
        <taxon>Bacilli</taxon>
        <taxon>Lactobacillales</taxon>
        <taxon>Streptococcaceae</taxon>
        <taxon>Streptococcus</taxon>
    </lineage>
</organism>
<dbReference type="InterPro" id="IPR046357">
    <property type="entry name" value="PPIase_dom_sf"/>
</dbReference>
<evidence type="ECO:0000256" key="8">
    <source>
        <dbReference type="ARBA" id="ARBA00023136"/>
    </source>
</evidence>
<name>A0A172Q886_9STRE</name>
<dbReference type="EC" id="5.2.1.8" evidence="12"/>
<proteinExistence type="inferred from homology"/>
<comment type="function">
    <text evidence="2 12">Plays a major role in protein secretion by helping the post-translocational extracellular folding of several secreted proteins.</text>
</comment>
<evidence type="ECO:0000256" key="14">
    <source>
        <dbReference type="SAM" id="SignalP"/>
    </source>
</evidence>
<evidence type="ECO:0000256" key="13">
    <source>
        <dbReference type="SAM" id="MobiDB-lite"/>
    </source>
</evidence>
<dbReference type="PROSITE" id="PS51257">
    <property type="entry name" value="PROKAR_LIPOPROTEIN"/>
    <property type="match status" value="1"/>
</dbReference>
<evidence type="ECO:0000256" key="1">
    <source>
        <dbReference type="ARBA" id="ARBA00000971"/>
    </source>
</evidence>
<evidence type="ECO:0000256" key="3">
    <source>
        <dbReference type="ARBA" id="ARBA00004193"/>
    </source>
</evidence>
<keyword evidence="8 12" id="KW-0472">Membrane</keyword>
<dbReference type="OrthoDB" id="2194386at2"/>
<keyword evidence="9 12" id="KW-0564">Palmitate</keyword>